<reference evidence="3" key="1">
    <citation type="submission" date="2020-04" db="EMBL/GenBank/DDBJ databases">
        <title>Hybrid Assembly of Korean Phytophthora infestans isolates.</title>
        <authorList>
            <person name="Prokchorchik M."/>
            <person name="Lee Y."/>
            <person name="Seo J."/>
            <person name="Cho J.-H."/>
            <person name="Park Y.-E."/>
            <person name="Jang D.-C."/>
            <person name="Im J.-S."/>
            <person name="Choi J.-G."/>
            <person name="Park H.-J."/>
            <person name="Lee G.-B."/>
            <person name="Lee Y.-G."/>
            <person name="Hong S.-Y."/>
            <person name="Cho K."/>
            <person name="Sohn K.H."/>
        </authorList>
    </citation>
    <scope>NUCLEOTIDE SEQUENCE</scope>
    <source>
        <strain evidence="3">KR_1_A1</strain>
        <strain evidence="4">KR_2_A2</strain>
    </source>
</reference>
<evidence type="ECO:0000313" key="3">
    <source>
        <dbReference type="EMBL" id="KAF4035539.1"/>
    </source>
</evidence>
<evidence type="ECO:0000313" key="4">
    <source>
        <dbReference type="EMBL" id="KAF4149324.1"/>
    </source>
</evidence>
<evidence type="ECO:0000259" key="2">
    <source>
        <dbReference type="Pfam" id="PF03399"/>
    </source>
</evidence>
<dbReference type="GO" id="GO:0005737">
    <property type="term" value="C:cytoplasm"/>
    <property type="evidence" value="ECO:0007669"/>
    <property type="project" value="TreeGrafter"/>
</dbReference>
<keyword evidence="5" id="KW-1185">Reference proteome</keyword>
<dbReference type="AlphaFoldDB" id="A0A833VZJ9"/>
<dbReference type="PANTHER" id="PTHR12436:SF3">
    <property type="entry name" value="GERMINAL-CENTER ASSOCIATED NUCLEAR PROTEIN"/>
    <property type="match status" value="1"/>
</dbReference>
<dbReference type="EMBL" id="JAACNO010000182">
    <property type="protein sequence ID" value="KAF4149324.1"/>
    <property type="molecule type" value="Genomic_DNA"/>
</dbReference>
<dbReference type="Gene3D" id="1.25.40.990">
    <property type="match status" value="1"/>
</dbReference>
<name>A0A833VZJ9_PHYIN</name>
<dbReference type="Proteomes" id="UP000704712">
    <property type="component" value="Unassembled WGS sequence"/>
</dbReference>
<protein>
    <submittedName>
        <fullName evidence="3">SAC3/GANP family</fullName>
    </submittedName>
</protein>
<feature type="domain" description="SAC3/GANP/THP3 conserved" evidence="2">
    <location>
        <begin position="44"/>
        <end position="338"/>
    </location>
</feature>
<evidence type="ECO:0000256" key="1">
    <source>
        <dbReference type="SAM" id="MobiDB-lite"/>
    </source>
</evidence>
<sequence>MMTRRDSGRGRYPRGRGQDNHGNDPPSAHVSLQQGPIRGKCGTLCPANEAAERARTQELSRFERPTSNAPALVPVKKYRRAAAGRAVWDPMELRPAPVLLRTLRHLLTTVLPWPQSGFDGWEKGGSTRTAEFLAVYHFVNDRVRSVRQDFTVQRIEDASLVTALQQIARFYLLAGLRSVQLLESAKSQQDWSDKLNDEQLVSALSQLQGLYNMHEVEGLNIEDTPELNDAGEFVAYDLLLHADKPQAVAWMLLKLSSRLRQLPAVQRAARAFVALQTDDFHAFFVEFYNMNMLERAASLRHFLKIWTRSLRMINKGFGKQDRFPLEELARWMGLANPQSEGDGGELAEKLCDALNIQTQRSSLPAHTRMDTTDVADSWEADGISDQLASLTVTNPFSIGCVQLKLKPLYDEIDPDTVRHLLHHVALRIEGDFAQKASTIELVMGVVNSLQDEWL</sequence>
<feature type="region of interest" description="Disordered" evidence="1">
    <location>
        <begin position="1"/>
        <end position="37"/>
    </location>
</feature>
<dbReference type="GO" id="GO:0006406">
    <property type="term" value="P:mRNA export from nucleus"/>
    <property type="evidence" value="ECO:0007669"/>
    <property type="project" value="TreeGrafter"/>
</dbReference>
<dbReference type="PANTHER" id="PTHR12436">
    <property type="entry name" value="80 KDA MCM3-ASSOCIATED PROTEIN"/>
    <property type="match status" value="1"/>
</dbReference>
<dbReference type="EMBL" id="WSZM01000308">
    <property type="protein sequence ID" value="KAF4035539.1"/>
    <property type="molecule type" value="Genomic_DNA"/>
</dbReference>
<dbReference type="GO" id="GO:0070390">
    <property type="term" value="C:transcription export complex 2"/>
    <property type="evidence" value="ECO:0007669"/>
    <property type="project" value="TreeGrafter"/>
</dbReference>
<dbReference type="Proteomes" id="UP000602510">
    <property type="component" value="Unassembled WGS sequence"/>
</dbReference>
<dbReference type="InterPro" id="IPR045107">
    <property type="entry name" value="SAC3/GANP/THP3"/>
</dbReference>
<comment type="caution">
    <text evidence="3">The sequence shown here is derived from an EMBL/GenBank/DDBJ whole genome shotgun (WGS) entry which is preliminary data.</text>
</comment>
<organism evidence="3 5">
    <name type="scientific">Phytophthora infestans</name>
    <name type="common">Potato late blight agent</name>
    <name type="synonym">Botrytis infestans</name>
    <dbReference type="NCBI Taxonomy" id="4787"/>
    <lineage>
        <taxon>Eukaryota</taxon>
        <taxon>Sar</taxon>
        <taxon>Stramenopiles</taxon>
        <taxon>Oomycota</taxon>
        <taxon>Peronosporomycetes</taxon>
        <taxon>Peronosporales</taxon>
        <taxon>Peronosporaceae</taxon>
        <taxon>Phytophthora</taxon>
    </lineage>
</organism>
<gene>
    <name evidence="3" type="ORF">GN244_ATG12441</name>
    <name evidence="4" type="ORF">GN958_ATG01461</name>
</gene>
<accession>A0A833VZJ9</accession>
<evidence type="ECO:0000313" key="5">
    <source>
        <dbReference type="Proteomes" id="UP000602510"/>
    </source>
</evidence>
<dbReference type="Pfam" id="PF03399">
    <property type="entry name" value="SAC3_GANP"/>
    <property type="match status" value="1"/>
</dbReference>
<dbReference type="InterPro" id="IPR005062">
    <property type="entry name" value="SAC3/GANP/THP3_conserved"/>
</dbReference>
<proteinExistence type="predicted"/>